<keyword evidence="5" id="KW-1185">Reference proteome</keyword>
<dbReference type="InterPro" id="IPR036866">
    <property type="entry name" value="RibonucZ/Hydroxyglut_hydro"/>
</dbReference>
<keyword evidence="1" id="KW-0378">Hydrolase</keyword>
<dbReference type="PANTHER" id="PTHR43546">
    <property type="entry name" value="UPF0173 METAL-DEPENDENT HYDROLASE MJ1163-RELATED"/>
    <property type="match status" value="1"/>
</dbReference>
<dbReference type="Proteomes" id="UP000774617">
    <property type="component" value="Unassembled WGS sequence"/>
</dbReference>
<evidence type="ECO:0000313" key="5">
    <source>
        <dbReference type="Proteomes" id="UP000774617"/>
    </source>
</evidence>
<feature type="domain" description="Metallo-beta-lactamase" evidence="2">
    <location>
        <begin position="68"/>
        <end position="241"/>
    </location>
</feature>
<comment type="caution">
    <text evidence="4">The sequence shown here is derived from an EMBL/GenBank/DDBJ whole genome shotgun (WGS) entry which is preliminary data.</text>
</comment>
<gene>
    <name evidence="4" type="ORF">B0J12DRAFT_685420</name>
    <name evidence="3" type="ORF">B0J12DRAFT_691945</name>
</gene>
<sequence>MSPVNFQSNLTITHIGTATAILNIDGVNLLTDPVFCKAGTKHYVGNVVAKALGTSEEPEVYLESTTGPALELKDLPHIDTILLSHEDHADNLDPEGRTLLNGRTTVTTPDGARNLKPRPAHALRPWETHTFSFGGKPLEITGTPCQHIPGGEVTGFILSAPSFGIDPASGLPNAIYISGDTVYLPELAEMRKKWHIAAAIFNLGSAVAELPQGTVQITMDGKSAARLFRDIGADVLVPLHFEGWRHFTQFGDQLKKSLEEEGIGEKVCWLTPGVPKRVL</sequence>
<name>A0ABQ8FTS9_9PEZI</name>
<dbReference type="Pfam" id="PF12706">
    <property type="entry name" value="Lactamase_B_2"/>
    <property type="match status" value="1"/>
</dbReference>
<proteinExistence type="predicted"/>
<dbReference type="EMBL" id="JAGTJR010000119">
    <property type="protein sequence ID" value="KAH7009043.1"/>
    <property type="molecule type" value="Genomic_DNA"/>
</dbReference>
<dbReference type="SUPFAM" id="SSF56281">
    <property type="entry name" value="Metallo-hydrolase/oxidoreductase"/>
    <property type="match status" value="1"/>
</dbReference>
<evidence type="ECO:0000256" key="1">
    <source>
        <dbReference type="ARBA" id="ARBA00022801"/>
    </source>
</evidence>
<dbReference type="InterPro" id="IPR001279">
    <property type="entry name" value="Metallo-B-lactamas"/>
</dbReference>
<dbReference type="Gene3D" id="3.60.15.10">
    <property type="entry name" value="Ribonuclease Z/Hydroxyacylglutathione hydrolase-like"/>
    <property type="match status" value="1"/>
</dbReference>
<accession>A0ABQ8FTS9</accession>
<evidence type="ECO:0000313" key="4">
    <source>
        <dbReference type="EMBL" id="KAH7026771.1"/>
    </source>
</evidence>
<dbReference type="EMBL" id="JAGTJR010000056">
    <property type="protein sequence ID" value="KAH7026771.1"/>
    <property type="molecule type" value="Genomic_DNA"/>
</dbReference>
<dbReference type="InterPro" id="IPR050114">
    <property type="entry name" value="UPF0173_UPF0282_UlaG_hydrolase"/>
</dbReference>
<protein>
    <submittedName>
        <fullName evidence="4">Beta-lactamase superfamily domain-containing protein</fullName>
    </submittedName>
</protein>
<evidence type="ECO:0000259" key="2">
    <source>
        <dbReference type="Pfam" id="PF12706"/>
    </source>
</evidence>
<organism evidence="4 5">
    <name type="scientific">Macrophomina phaseolina</name>
    <dbReference type="NCBI Taxonomy" id="35725"/>
    <lineage>
        <taxon>Eukaryota</taxon>
        <taxon>Fungi</taxon>
        <taxon>Dikarya</taxon>
        <taxon>Ascomycota</taxon>
        <taxon>Pezizomycotina</taxon>
        <taxon>Dothideomycetes</taxon>
        <taxon>Dothideomycetes incertae sedis</taxon>
        <taxon>Botryosphaeriales</taxon>
        <taxon>Botryosphaeriaceae</taxon>
        <taxon>Macrophomina</taxon>
    </lineage>
</organism>
<evidence type="ECO:0000313" key="3">
    <source>
        <dbReference type="EMBL" id="KAH7009043.1"/>
    </source>
</evidence>
<reference evidence="4 5" key="1">
    <citation type="journal article" date="2021" name="Nat. Commun.">
        <title>Genetic determinants of endophytism in the Arabidopsis root mycobiome.</title>
        <authorList>
            <person name="Mesny F."/>
            <person name="Miyauchi S."/>
            <person name="Thiergart T."/>
            <person name="Pickel B."/>
            <person name="Atanasova L."/>
            <person name="Karlsson M."/>
            <person name="Huettel B."/>
            <person name="Barry K.W."/>
            <person name="Haridas S."/>
            <person name="Chen C."/>
            <person name="Bauer D."/>
            <person name="Andreopoulos W."/>
            <person name="Pangilinan J."/>
            <person name="LaButti K."/>
            <person name="Riley R."/>
            <person name="Lipzen A."/>
            <person name="Clum A."/>
            <person name="Drula E."/>
            <person name="Henrissat B."/>
            <person name="Kohler A."/>
            <person name="Grigoriev I.V."/>
            <person name="Martin F.M."/>
            <person name="Hacquard S."/>
        </authorList>
    </citation>
    <scope>NUCLEOTIDE SEQUENCE [LARGE SCALE GENOMIC DNA]</scope>
    <source>
        <strain evidence="4 5">MPI-SDFR-AT-0080</strain>
    </source>
</reference>
<dbReference type="PANTHER" id="PTHR43546:SF9">
    <property type="entry name" value="L-ASCORBATE-6-PHOSPHATE LACTONASE ULAG-RELATED"/>
    <property type="match status" value="1"/>
</dbReference>